<dbReference type="SMART" id="SM00449">
    <property type="entry name" value="SPRY"/>
    <property type="match status" value="1"/>
</dbReference>
<dbReference type="PROSITE" id="PS50188">
    <property type="entry name" value="B302_SPRY"/>
    <property type="match status" value="1"/>
</dbReference>
<dbReference type="InterPro" id="IPR037353">
    <property type="entry name" value="ASH2"/>
</dbReference>
<dbReference type="GO" id="GO:0048188">
    <property type="term" value="C:Set1C/COMPASS complex"/>
    <property type="evidence" value="ECO:0007669"/>
    <property type="project" value="InterPro"/>
</dbReference>
<dbReference type="AlphaFoldDB" id="A0A6F9D757"/>
<evidence type="ECO:0000313" key="5">
    <source>
        <dbReference type="EMBL" id="CAB3223557.1"/>
    </source>
</evidence>
<protein>
    <submittedName>
        <fullName evidence="5">Ash2-like protein</fullName>
    </submittedName>
</protein>
<dbReference type="PANTHER" id="PTHR10598">
    <property type="entry name" value="SET1/ASH2 HISTONE METHYLTRANSFERASE COMPLEX SUBUNIT ASH2"/>
    <property type="match status" value="1"/>
</dbReference>
<organism evidence="5">
    <name type="scientific">Phallusia mammillata</name>
    <dbReference type="NCBI Taxonomy" id="59560"/>
    <lineage>
        <taxon>Eukaryota</taxon>
        <taxon>Metazoa</taxon>
        <taxon>Chordata</taxon>
        <taxon>Tunicata</taxon>
        <taxon>Ascidiacea</taxon>
        <taxon>Phlebobranchia</taxon>
        <taxon>Ascidiidae</taxon>
        <taxon>Phallusia</taxon>
    </lineage>
</organism>
<comment type="subcellular location">
    <subcellularLocation>
        <location evidence="1">Nucleus</location>
    </subcellularLocation>
</comment>
<evidence type="ECO:0000256" key="2">
    <source>
        <dbReference type="ARBA" id="ARBA00023242"/>
    </source>
</evidence>
<dbReference type="SUPFAM" id="SSF49899">
    <property type="entry name" value="Concanavalin A-like lectins/glucanases"/>
    <property type="match status" value="1"/>
</dbReference>
<dbReference type="InterPro" id="IPR013320">
    <property type="entry name" value="ConA-like_dom_sf"/>
</dbReference>
<dbReference type="PANTHER" id="PTHR10598:SF0">
    <property type="entry name" value="SET1_ASH2 HISTONE METHYLTRANSFERASE COMPLEX SUBUNIT ASH2"/>
    <property type="match status" value="1"/>
</dbReference>
<feature type="region of interest" description="Disordered" evidence="3">
    <location>
        <begin position="1"/>
        <end position="48"/>
    </location>
</feature>
<dbReference type="CDD" id="cd12872">
    <property type="entry name" value="SPRY_Ash2"/>
    <property type="match status" value="1"/>
</dbReference>
<evidence type="ECO:0000256" key="1">
    <source>
        <dbReference type="ARBA" id="ARBA00004123"/>
    </source>
</evidence>
<dbReference type="EMBL" id="LR783107">
    <property type="protein sequence ID" value="CAB3223557.1"/>
    <property type="molecule type" value="mRNA"/>
</dbReference>
<dbReference type="InterPro" id="IPR043136">
    <property type="entry name" value="B30.2/SPRY_sf"/>
</dbReference>
<feature type="domain" description="B30.2/SPRY" evidence="4">
    <location>
        <begin position="87"/>
        <end position="281"/>
    </location>
</feature>
<accession>A0A6F9D757</accession>
<proteinExistence type="evidence at transcript level"/>
<reference evidence="5" key="1">
    <citation type="submission" date="2020-04" db="EMBL/GenBank/DDBJ databases">
        <authorList>
            <person name="Neveu A P."/>
        </authorList>
    </citation>
    <scope>NUCLEOTIDE SEQUENCE</scope>
    <source>
        <tissue evidence="5">Whole embryo</tissue>
    </source>
</reference>
<keyword evidence="2" id="KW-0539">Nucleus</keyword>
<evidence type="ECO:0000259" key="4">
    <source>
        <dbReference type="PROSITE" id="PS50188"/>
    </source>
</evidence>
<gene>
    <name evidence="5" type="primary">Ash2l</name>
</gene>
<dbReference type="Pfam" id="PF00622">
    <property type="entry name" value="SPRY"/>
    <property type="match status" value="1"/>
</dbReference>
<dbReference type="GO" id="GO:0000976">
    <property type="term" value="F:transcription cis-regulatory region binding"/>
    <property type="evidence" value="ECO:0007669"/>
    <property type="project" value="TreeGrafter"/>
</dbReference>
<dbReference type="InterPro" id="IPR001870">
    <property type="entry name" value="B30.2/SPRY"/>
</dbReference>
<evidence type="ECO:0000256" key="3">
    <source>
        <dbReference type="SAM" id="MobiDB-lite"/>
    </source>
</evidence>
<sequence>MNSPYNNAPPPPTQQTCPTFGKGRGTRKKRKQQDTTGGSTNKKSKIEIPYNQRLPSHGFPLEHPFNKDGYRYILAEPDHHIPDNDPDPDCPGKPIPGKLYRQWLHDKILLTLHDRAPQLKISDDRLTVTGEKGYSMVRASHWVREGGWYYEVTIDDMPSGSATRLGWSQKLGNLQAPLGYDKFSYSWRSRKGTRFHQSRGKHYSDGYGKGDVLGFYIFLPSTSQSRQLPDTCKDNALIKFKSFFYFEEKDELELTEKSLKPVKGSYMEFFKNGKSQGKVWQNEIFCGAYHPCMSLYKPATLTVNFGPTFKFPPPKSLAPCKPFSDRAFTSMIDCCVSDLLYAVELEVDGEKL</sequence>
<dbReference type="Gene3D" id="2.60.120.920">
    <property type="match status" value="1"/>
</dbReference>
<dbReference type="InterPro" id="IPR003877">
    <property type="entry name" value="SPRY_dom"/>
</dbReference>
<name>A0A6F9D757_9ASCI</name>